<evidence type="ECO:0000313" key="4">
    <source>
        <dbReference type="Proteomes" id="UP001234989"/>
    </source>
</evidence>
<gene>
    <name evidence="3" type="ORF">MTR67_043950</name>
</gene>
<dbReference type="AlphaFoldDB" id="A0AAF0URA1"/>
<reference evidence="3" key="1">
    <citation type="submission" date="2023-08" db="EMBL/GenBank/DDBJ databases">
        <title>A de novo genome assembly of Solanum verrucosum Schlechtendal, a Mexican diploid species geographically isolated from the other diploid A-genome species in potato relatives.</title>
        <authorList>
            <person name="Hosaka K."/>
        </authorList>
    </citation>
    <scope>NUCLEOTIDE SEQUENCE</scope>
    <source>
        <tissue evidence="3">Young leaves</tissue>
    </source>
</reference>
<dbReference type="Pfam" id="PF17921">
    <property type="entry name" value="Integrase_H2C2"/>
    <property type="match status" value="1"/>
</dbReference>
<sequence>MGSVAYVEDSKKELVSDVDRLTRLGVCLVGSNEGGVIVQNGMKYPLFSDVKAKQDLDSILVDLKKSVFENAIEILLEAQSSRYSIHLKATKMYCNLWEVYWWNYMKKDISKFVAKCPNYQQVKVERQKLDMPLQRANTRRNAGDNVEPEVPQVESDVPCNMNNATATPNERNVRRIGS</sequence>
<evidence type="ECO:0000256" key="1">
    <source>
        <dbReference type="SAM" id="MobiDB-lite"/>
    </source>
</evidence>
<proteinExistence type="predicted"/>
<keyword evidence="4" id="KW-1185">Reference proteome</keyword>
<dbReference type="InterPro" id="IPR041588">
    <property type="entry name" value="Integrase_H2C2"/>
</dbReference>
<feature type="region of interest" description="Disordered" evidence="1">
    <location>
        <begin position="137"/>
        <end position="178"/>
    </location>
</feature>
<organism evidence="3 4">
    <name type="scientific">Solanum verrucosum</name>
    <dbReference type="NCBI Taxonomy" id="315347"/>
    <lineage>
        <taxon>Eukaryota</taxon>
        <taxon>Viridiplantae</taxon>
        <taxon>Streptophyta</taxon>
        <taxon>Embryophyta</taxon>
        <taxon>Tracheophyta</taxon>
        <taxon>Spermatophyta</taxon>
        <taxon>Magnoliopsida</taxon>
        <taxon>eudicotyledons</taxon>
        <taxon>Gunneridae</taxon>
        <taxon>Pentapetalae</taxon>
        <taxon>asterids</taxon>
        <taxon>lamiids</taxon>
        <taxon>Solanales</taxon>
        <taxon>Solanaceae</taxon>
        <taxon>Solanoideae</taxon>
        <taxon>Solaneae</taxon>
        <taxon>Solanum</taxon>
    </lineage>
</organism>
<evidence type="ECO:0000259" key="2">
    <source>
        <dbReference type="Pfam" id="PF17921"/>
    </source>
</evidence>
<dbReference type="Proteomes" id="UP001234989">
    <property type="component" value="Chromosome 10"/>
</dbReference>
<protein>
    <recommendedName>
        <fullName evidence="2">Integrase zinc-binding domain-containing protein</fullName>
    </recommendedName>
</protein>
<feature type="domain" description="Integrase zinc-binding" evidence="2">
    <location>
        <begin position="73"/>
        <end position="124"/>
    </location>
</feature>
<dbReference type="EMBL" id="CP133621">
    <property type="protein sequence ID" value="WMV50565.1"/>
    <property type="molecule type" value="Genomic_DNA"/>
</dbReference>
<evidence type="ECO:0000313" key="3">
    <source>
        <dbReference type="EMBL" id="WMV50565.1"/>
    </source>
</evidence>
<dbReference type="Gene3D" id="1.10.340.70">
    <property type="match status" value="1"/>
</dbReference>
<feature type="compositionally biased region" description="Polar residues" evidence="1">
    <location>
        <begin position="160"/>
        <end position="170"/>
    </location>
</feature>
<accession>A0AAF0URA1</accession>
<name>A0AAF0URA1_SOLVR</name>